<dbReference type="InterPro" id="IPR013785">
    <property type="entry name" value="Aldolase_TIM"/>
</dbReference>
<reference evidence="4 5" key="1">
    <citation type="submission" date="2024-09" db="EMBL/GenBank/DDBJ databases">
        <authorList>
            <person name="Sun Q."/>
            <person name="Mori K."/>
        </authorList>
    </citation>
    <scope>NUCLEOTIDE SEQUENCE [LARGE SCALE GENOMIC DNA]</scope>
    <source>
        <strain evidence="4 5">JCM 6917</strain>
    </source>
</reference>
<comment type="similarity">
    <text evidence="1 3">Belongs to the class-II DAHP synthase family.</text>
</comment>
<dbReference type="PANTHER" id="PTHR21337">
    <property type="entry name" value="PHOSPHO-2-DEHYDRO-3-DEOXYHEPTONATE ALDOLASE 1, 2"/>
    <property type="match status" value="1"/>
</dbReference>
<dbReference type="RefSeq" id="WP_381345550.1">
    <property type="nucleotide sequence ID" value="NZ_JBHMCY010000018.1"/>
</dbReference>
<comment type="caution">
    <text evidence="4">The sequence shown here is derived from an EMBL/GenBank/DDBJ whole genome shotgun (WGS) entry which is preliminary data.</text>
</comment>
<evidence type="ECO:0000313" key="5">
    <source>
        <dbReference type="Proteomes" id="UP001589709"/>
    </source>
</evidence>
<dbReference type="EC" id="2.5.1.54" evidence="3"/>
<evidence type="ECO:0000256" key="3">
    <source>
        <dbReference type="RuleBase" id="RU363071"/>
    </source>
</evidence>
<organism evidence="4 5">
    <name type="scientific">Streptomyces cinereospinus</name>
    <dbReference type="NCBI Taxonomy" id="285561"/>
    <lineage>
        <taxon>Bacteria</taxon>
        <taxon>Bacillati</taxon>
        <taxon>Actinomycetota</taxon>
        <taxon>Actinomycetes</taxon>
        <taxon>Kitasatosporales</taxon>
        <taxon>Streptomycetaceae</taxon>
        <taxon>Streptomyces</taxon>
    </lineage>
</organism>
<dbReference type="GO" id="GO:0003849">
    <property type="term" value="F:3-deoxy-7-phosphoheptulonate synthase activity"/>
    <property type="evidence" value="ECO:0007669"/>
    <property type="project" value="UniProtKB-EC"/>
</dbReference>
<evidence type="ECO:0000256" key="2">
    <source>
        <dbReference type="ARBA" id="ARBA00022679"/>
    </source>
</evidence>
<dbReference type="PANTHER" id="PTHR21337:SF0">
    <property type="entry name" value="PHOSPHO-2-DEHYDRO-3-DEOXYHEPTONATE ALDOLASE"/>
    <property type="match status" value="1"/>
</dbReference>
<evidence type="ECO:0000256" key="1">
    <source>
        <dbReference type="ARBA" id="ARBA00008911"/>
    </source>
</evidence>
<dbReference type="Pfam" id="PF01474">
    <property type="entry name" value="DAHP_synth_2"/>
    <property type="match status" value="2"/>
</dbReference>
<keyword evidence="3" id="KW-0057">Aromatic amino acid biosynthesis</keyword>
<dbReference type="EMBL" id="JBHMCY010000018">
    <property type="protein sequence ID" value="MFB9463410.1"/>
    <property type="molecule type" value="Genomic_DNA"/>
</dbReference>
<dbReference type="Gene3D" id="3.20.20.70">
    <property type="entry name" value="Aldolase class I"/>
    <property type="match status" value="1"/>
</dbReference>
<dbReference type="InterPro" id="IPR002480">
    <property type="entry name" value="DAHP_synth_2"/>
</dbReference>
<keyword evidence="5" id="KW-1185">Reference proteome</keyword>
<keyword evidence="3" id="KW-0028">Amino-acid biosynthesis</keyword>
<keyword evidence="2 3" id="KW-0808">Transferase</keyword>
<comment type="catalytic activity">
    <reaction evidence="3">
        <text>D-erythrose 4-phosphate + phosphoenolpyruvate + H2O = 7-phospho-2-dehydro-3-deoxy-D-arabino-heptonate + phosphate</text>
        <dbReference type="Rhea" id="RHEA:14717"/>
        <dbReference type="ChEBI" id="CHEBI:15377"/>
        <dbReference type="ChEBI" id="CHEBI:16897"/>
        <dbReference type="ChEBI" id="CHEBI:43474"/>
        <dbReference type="ChEBI" id="CHEBI:58394"/>
        <dbReference type="ChEBI" id="CHEBI:58702"/>
        <dbReference type="EC" id="2.5.1.54"/>
    </reaction>
</comment>
<dbReference type="SUPFAM" id="SSF51569">
    <property type="entry name" value="Aldolase"/>
    <property type="match status" value="1"/>
</dbReference>
<accession>A0ABV5MZG9</accession>
<comment type="pathway">
    <text evidence="3">Metabolic intermediate biosynthesis; chorismate biosynthesis; chorismate from D-erythrose 4-phosphate and phosphoenolpyruvate: step 1/7.</text>
</comment>
<proteinExistence type="inferred from homology"/>
<sequence length="401" mass="43100">MSNTRLLIPSRAAQQPDWTRWDDLDRVLGELARRPALVSEETTAALREELAFVARGTAFVIQAGDCAELFSDSGPERIRAKATALHALGDLFESLTKIPVVRIGRLAGQYAKPRSNSWEELPDGTRVPVYRGDAVNGAEATASARQPDPHRLLRAYELAQRALAELRTAPPRSGSMTAVLAPTYISHEALLLEYEHALLRADARGGRYASSAPFLWIGERTRQPDHAHIDLAATVSNPIGVKVGPDASPADVTALLDRLNPANQPGRLTLIVRMGAERIGTALPALLGGLGPRAAEAVWMTDPMHGNTRTTAAGQKSRVLTDILTEVETFFGVMSAHGLHAGGLHLESAPDDVTECVLRTEDLAVDTPLPRYESACDPRLNPAQAEEVVRLAASLAVGRAA</sequence>
<protein>
    <recommendedName>
        <fullName evidence="3">Phospho-2-dehydro-3-deoxyheptonate aldolase</fullName>
        <ecNumber evidence="3">2.5.1.54</ecNumber>
    </recommendedName>
</protein>
<gene>
    <name evidence="4" type="ORF">ACFF45_11980</name>
</gene>
<evidence type="ECO:0000313" key="4">
    <source>
        <dbReference type="EMBL" id="MFB9463410.1"/>
    </source>
</evidence>
<name>A0ABV5MZG9_9ACTN</name>
<dbReference type="Proteomes" id="UP001589709">
    <property type="component" value="Unassembled WGS sequence"/>
</dbReference>